<feature type="transmembrane region" description="Helical" evidence="1">
    <location>
        <begin position="6"/>
        <end position="22"/>
    </location>
</feature>
<feature type="transmembrane region" description="Helical" evidence="1">
    <location>
        <begin position="27"/>
        <end position="43"/>
    </location>
</feature>
<dbReference type="EMBL" id="CP155571">
    <property type="protein sequence ID" value="XFO70181.1"/>
    <property type="molecule type" value="Genomic_DNA"/>
</dbReference>
<reference evidence="2" key="1">
    <citation type="submission" date="2024-05" db="EMBL/GenBank/DDBJ databases">
        <title>Isolation and characterization of Sporomusa carbonis sp. nov., a carboxydotrophic hydrogenogen in the genus of Sporomusa isolated from a charcoal burning pile.</title>
        <authorList>
            <person name="Boeer T."/>
            <person name="Rosenbaum F."/>
            <person name="Eysell L."/>
            <person name="Mueller V."/>
            <person name="Daniel R."/>
            <person name="Poehlein A."/>
        </authorList>
    </citation>
    <scope>NUCLEOTIDE SEQUENCE [LARGE SCALE GENOMIC DNA]</scope>
    <source>
        <strain evidence="2">DSM 3132</strain>
    </source>
</reference>
<dbReference type="RefSeq" id="WP_169716706.1">
    <property type="nucleotide sequence ID" value="NZ_CP155571.1"/>
</dbReference>
<keyword evidence="1" id="KW-0812">Transmembrane</keyword>
<evidence type="ECO:0000313" key="3">
    <source>
        <dbReference type="Proteomes" id="UP000216052"/>
    </source>
</evidence>
<proteinExistence type="predicted"/>
<evidence type="ECO:0008006" key="4">
    <source>
        <dbReference type="Google" id="ProtNLM"/>
    </source>
</evidence>
<keyword evidence="1" id="KW-1133">Transmembrane helix</keyword>
<accession>A0ABZ3IWW5</accession>
<sequence length="49" mass="5473">MLEFLWWAFVTAIGIGIGFYVANFKGALFMGVVGTIGGGFMWFERKTHP</sequence>
<keyword evidence="1" id="KW-0472">Membrane</keyword>
<name>A0ABZ3IWW5_SPOA4</name>
<evidence type="ECO:0000256" key="1">
    <source>
        <dbReference type="SAM" id="Phobius"/>
    </source>
</evidence>
<gene>
    <name evidence="2" type="ORF">SPACI_001690</name>
</gene>
<evidence type="ECO:0000313" key="2">
    <source>
        <dbReference type="EMBL" id="XFO70181.1"/>
    </source>
</evidence>
<dbReference type="Proteomes" id="UP000216052">
    <property type="component" value="Chromosome"/>
</dbReference>
<keyword evidence="3" id="KW-1185">Reference proteome</keyword>
<organism evidence="2 3">
    <name type="scientific">Sporomusa acidovorans (strain ATCC 49682 / DSM 3132 / Mol)</name>
    <dbReference type="NCBI Taxonomy" id="1123286"/>
    <lineage>
        <taxon>Bacteria</taxon>
        <taxon>Bacillati</taxon>
        <taxon>Bacillota</taxon>
        <taxon>Negativicutes</taxon>
        <taxon>Selenomonadales</taxon>
        <taxon>Sporomusaceae</taxon>
        <taxon>Sporomusa</taxon>
    </lineage>
</organism>
<protein>
    <recommendedName>
        <fullName evidence="4">Glycine zipper family protein</fullName>
    </recommendedName>
</protein>